<comment type="similarity">
    <text evidence="1">Belongs to the PrpD family.</text>
</comment>
<evidence type="ECO:0000313" key="7">
    <source>
        <dbReference type="Proteomes" id="UP000065473"/>
    </source>
</evidence>
<evidence type="ECO:0000259" key="3">
    <source>
        <dbReference type="Pfam" id="PF19305"/>
    </source>
</evidence>
<dbReference type="InterPro" id="IPR042183">
    <property type="entry name" value="MmgE/PrpD_sf_1"/>
</dbReference>
<dbReference type="Gene3D" id="1.10.4100.10">
    <property type="entry name" value="2-methylcitrate dehydratase PrpD"/>
    <property type="match status" value="1"/>
</dbReference>
<evidence type="ECO:0000313" key="6">
    <source>
        <dbReference type="Proteomes" id="UP000060043"/>
    </source>
</evidence>
<dbReference type="PANTHER" id="PTHR16943:SF8">
    <property type="entry name" value="2-METHYLCITRATE DEHYDRATASE"/>
    <property type="match status" value="1"/>
</dbReference>
<evidence type="ECO:0000259" key="2">
    <source>
        <dbReference type="Pfam" id="PF03972"/>
    </source>
</evidence>
<dbReference type="Gene3D" id="3.30.1330.120">
    <property type="entry name" value="2-methylcitrate dehydratase PrpD"/>
    <property type="match status" value="1"/>
</dbReference>
<dbReference type="OMA" id="DHSVMYI"/>
<protein>
    <submittedName>
        <fullName evidence="5">2-methylcitrate dehydratase</fullName>
    </submittedName>
</protein>
<feature type="domain" description="MmgE/PrpD C-terminal" evidence="3">
    <location>
        <begin position="258"/>
        <end position="403"/>
    </location>
</feature>
<dbReference type="PaxDb" id="1435377-SUSAZ_01245"/>
<dbReference type="OrthoDB" id="43639at2157"/>
<dbReference type="InterPro" id="IPR042188">
    <property type="entry name" value="MmgE/PrpD_sf_2"/>
</dbReference>
<dbReference type="Proteomes" id="UP000065473">
    <property type="component" value="Chromosome"/>
</dbReference>
<dbReference type="SUPFAM" id="SSF103378">
    <property type="entry name" value="2-methylcitrate dehydratase PrpD"/>
    <property type="match status" value="1"/>
</dbReference>
<dbReference type="STRING" id="1435377.SUSAZ_01245"/>
<dbReference type="GO" id="GO:0016829">
    <property type="term" value="F:lyase activity"/>
    <property type="evidence" value="ECO:0007669"/>
    <property type="project" value="InterPro"/>
</dbReference>
<evidence type="ECO:0000313" key="5">
    <source>
        <dbReference type="EMBL" id="ALU32101.1"/>
    </source>
</evidence>
<gene>
    <name evidence="4" type="ORF">ATY89_05050</name>
    <name evidence="5" type="ORF">ATZ20_08075</name>
</gene>
<dbReference type="Pfam" id="PF03972">
    <property type="entry name" value="MmgE_PrpD_N"/>
    <property type="match status" value="1"/>
</dbReference>
<dbReference type="RefSeq" id="WP_011277163.1">
    <property type="nucleotide sequence ID" value="NZ_BHWZ01000001.1"/>
</dbReference>
<dbReference type="EMBL" id="CP013694">
    <property type="protein sequence ID" value="ALU29372.1"/>
    <property type="molecule type" value="Genomic_DNA"/>
</dbReference>
<evidence type="ECO:0000313" key="4">
    <source>
        <dbReference type="EMBL" id="ALU29372.1"/>
    </source>
</evidence>
<proteinExistence type="inferred from homology"/>
<name>A0A0U3GP78_9CREN</name>
<dbReference type="AlphaFoldDB" id="A0A0U3GP78"/>
<dbReference type="Pfam" id="PF19305">
    <property type="entry name" value="MmgE_PrpD_C"/>
    <property type="match status" value="1"/>
</dbReference>
<dbReference type="PANTHER" id="PTHR16943">
    <property type="entry name" value="2-METHYLCITRATE DEHYDRATASE-RELATED"/>
    <property type="match status" value="1"/>
</dbReference>
<evidence type="ECO:0000256" key="1">
    <source>
        <dbReference type="ARBA" id="ARBA00006174"/>
    </source>
</evidence>
<organism evidence="5 6">
    <name type="scientific">Sulfolobus acidocaldarius</name>
    <dbReference type="NCBI Taxonomy" id="2285"/>
    <lineage>
        <taxon>Archaea</taxon>
        <taxon>Thermoproteota</taxon>
        <taxon>Thermoprotei</taxon>
        <taxon>Sulfolobales</taxon>
        <taxon>Sulfolobaceae</taxon>
        <taxon>Sulfolobus</taxon>
    </lineage>
</organism>
<sequence>MELSDTIAEFASSVTKVSDDVVKEVKKRVLDSIAVALASINSQPAKVAQETAKYFPGEAPMLNGMKASPDFASFYNTLLIRYLDFNDTYLSLEPLHPSDMIGGLLTLASIFDLKGEDLIRAIAVGYEVGVNLCDTTSLRKKGFDHVNFLGIGAAAGMANLLSLDKEKAKNAISLTIVPHVALRETRSGKLSMWKAGATAEAVRNAVFATLMAKNGFTGPELPFSGVFGFSTIIAKDMDSSKFKLTEGKAILRTMLKKYPVEYHAEALVEAGMKINYEGEIKKIVVETYEAGKSILADTEDKWKPRNKETADHSIPFIITVTLLKKYLWLDSYNLIGYKELEELMKRVEVVEREDYTKVYARELPTKVTVITSKGEYSAEVRVPRGHYANPMSEDEVVEKAKKLGMSEKQINSVLQLDTIKVRELVRAIKEG</sequence>
<dbReference type="InterPro" id="IPR005656">
    <property type="entry name" value="MmgE_PrpD"/>
</dbReference>
<dbReference type="EMBL" id="CP013695">
    <property type="protein sequence ID" value="ALU32101.1"/>
    <property type="molecule type" value="Genomic_DNA"/>
</dbReference>
<accession>A0A0U3GP78</accession>
<dbReference type="InterPro" id="IPR045337">
    <property type="entry name" value="MmgE_PrpD_C"/>
</dbReference>
<dbReference type="GeneID" id="14550775"/>
<dbReference type="InterPro" id="IPR036148">
    <property type="entry name" value="MmgE/PrpD_sf"/>
</dbReference>
<dbReference type="InterPro" id="IPR045336">
    <property type="entry name" value="MmgE_PrpD_N"/>
</dbReference>
<reference evidence="6 7" key="1">
    <citation type="submission" date="2015-12" db="EMBL/GenBank/DDBJ databases">
        <title>A stable core within a dynamic pangenome in Sulfolobus acidocaldarius.</title>
        <authorList>
            <person name="Anderson R."/>
            <person name="Kouris A."/>
            <person name="Seward C."/>
            <person name="Campbell K."/>
            <person name="Whitaker R."/>
        </authorList>
    </citation>
    <scope>NUCLEOTIDE SEQUENCE [LARGE SCALE GENOMIC DNA]</scope>
    <source>
        <strain evidence="4 7">GG12-C01-09</strain>
        <strain evidence="5 6">NG05B_CO5_07</strain>
    </source>
</reference>
<dbReference type="Proteomes" id="UP000060043">
    <property type="component" value="Chromosome"/>
</dbReference>
<feature type="domain" description="MmgE/PrpD N-terminal" evidence="2">
    <location>
        <begin position="6"/>
        <end position="236"/>
    </location>
</feature>